<sequence length="177" mass="18173">MMALLRSRNTMFILAAVVIVGLVVSAGLGLFNAIGSAPTAPTAPPQGQGQEGQGGQGTGPAPDAPPDVDVLGQAPAGLSYVSDPEADVYCEQNECVRLVMVLTEGGELPEDSRESVETVLTHLAEHGWEEQSPQGAPEGRAFLTDGDHLLADTSSHDTADASAMLMLGNAEQAPATP</sequence>
<organism evidence="3 4">
    <name type="scientific">Nocardiopsis tropica</name>
    <dbReference type="NCBI Taxonomy" id="109330"/>
    <lineage>
        <taxon>Bacteria</taxon>
        <taxon>Bacillati</taxon>
        <taxon>Actinomycetota</taxon>
        <taxon>Actinomycetes</taxon>
        <taxon>Streptosporangiales</taxon>
        <taxon>Nocardiopsidaceae</taxon>
        <taxon>Nocardiopsis</taxon>
    </lineage>
</organism>
<evidence type="ECO:0000256" key="1">
    <source>
        <dbReference type="SAM" id="MobiDB-lite"/>
    </source>
</evidence>
<accession>A0ABU7KJM2</accession>
<feature type="region of interest" description="Disordered" evidence="1">
    <location>
        <begin position="40"/>
        <end position="74"/>
    </location>
</feature>
<dbReference type="EMBL" id="JAUUCC010000005">
    <property type="protein sequence ID" value="MEE2049488.1"/>
    <property type="molecule type" value="Genomic_DNA"/>
</dbReference>
<name>A0ABU7KJM2_9ACTN</name>
<gene>
    <name evidence="3" type="ORF">Q8A49_03160</name>
</gene>
<evidence type="ECO:0000256" key="2">
    <source>
        <dbReference type="SAM" id="Phobius"/>
    </source>
</evidence>
<evidence type="ECO:0000313" key="4">
    <source>
        <dbReference type="Proteomes" id="UP001348641"/>
    </source>
</evidence>
<feature type="compositionally biased region" description="Gly residues" evidence="1">
    <location>
        <begin position="49"/>
        <end position="58"/>
    </location>
</feature>
<proteinExistence type="predicted"/>
<evidence type="ECO:0008006" key="5">
    <source>
        <dbReference type="Google" id="ProtNLM"/>
    </source>
</evidence>
<dbReference type="RefSeq" id="WP_330156757.1">
    <property type="nucleotide sequence ID" value="NZ_BAAAJA010000014.1"/>
</dbReference>
<comment type="caution">
    <text evidence="3">The sequence shown here is derived from an EMBL/GenBank/DDBJ whole genome shotgun (WGS) entry which is preliminary data.</text>
</comment>
<keyword evidence="2" id="KW-0812">Transmembrane</keyword>
<keyword evidence="2" id="KW-0472">Membrane</keyword>
<protein>
    <recommendedName>
        <fullName evidence="5">Secreted protein</fullName>
    </recommendedName>
</protein>
<evidence type="ECO:0000313" key="3">
    <source>
        <dbReference type="EMBL" id="MEE2049488.1"/>
    </source>
</evidence>
<keyword evidence="2" id="KW-1133">Transmembrane helix</keyword>
<dbReference type="Proteomes" id="UP001348641">
    <property type="component" value="Unassembled WGS sequence"/>
</dbReference>
<reference evidence="3 4" key="1">
    <citation type="submission" date="2023-07" db="EMBL/GenBank/DDBJ databases">
        <authorList>
            <person name="Girao M."/>
            <person name="Carvalho M.F."/>
        </authorList>
    </citation>
    <scope>NUCLEOTIDE SEQUENCE [LARGE SCALE GENOMIC DNA]</scope>
    <source>
        <strain evidence="3 4">66/93</strain>
    </source>
</reference>
<feature type="transmembrane region" description="Helical" evidence="2">
    <location>
        <begin position="12"/>
        <end position="34"/>
    </location>
</feature>